<geneLocation type="plasmid" evidence="5 6">
    <name>pAUEa</name>
</geneLocation>
<dbReference type="InterPro" id="IPR026444">
    <property type="entry name" value="Secre_tail"/>
</dbReference>
<feature type="domain" description="Secretion system C-terminal sorting" evidence="3">
    <location>
        <begin position="3993"/>
        <end position="4066"/>
    </location>
</feature>
<dbReference type="Pfam" id="PF18962">
    <property type="entry name" value="Por_Secre_tail"/>
    <property type="match status" value="1"/>
</dbReference>
<reference evidence="5" key="1">
    <citation type="submission" date="2022-09" db="EMBL/GenBank/DDBJ databases">
        <title>Aureispira anguillicida sp. nov., isolated from Leptocephalus of Japanese eel Anguilla japonica.</title>
        <authorList>
            <person name="Yuasa K."/>
            <person name="Mekata T."/>
            <person name="Ikunari K."/>
        </authorList>
    </citation>
    <scope>NUCLEOTIDE SEQUENCE</scope>
    <source>
        <strain evidence="5">EL160426</strain>
        <plasmid evidence="5">pAUEa</plasmid>
    </source>
</reference>
<keyword evidence="6" id="KW-1185">Reference proteome</keyword>
<sequence length="4069" mass="434298">MMKIYLLSASIKSSLKTKRRQRISKSESIRELQKKHNKNLFLFFLLSFFFIDKHQAQRTNIHIASSSTHFYIDENVLDFSASELSDCSKDVFHLITHGRSGKLLIGHKWLTPPEIATWLKNKGFIKRHLNIYGCEFGKGRQGLAAVKYLENELGISIAASNNLTGKAGDWELEIGTPIAALNYTDYPHSLQNIGGTINSYAAVTGITGNDFLVDDASSFSVGDQILIIQMQGAIIDDSNTSSYGVVTSRNGVGNFELANITTIVGNTITLSSLSKTYVSDGSVQIIKTPDYSANTLTTVTSTITAPAWDGTKGGVVALSADELQLDANIDVSFLGFRGGMGYRTSGVGNNYVSIGPDDAQKGEGVAKFTATGDRGKGFIANGGGAGTWVNTGGGGGGNYGAGGKGGIYSATGEGLGAASIAACAIGEYLVIMGGGGGAGDYNDGFITRGGHGGGIILLFINQLTGNGGNLIAEGQIGQVLVNAHGDGAAGGGAGGSIYCNATTYSGTLTVDVSGGEGGPAWSGHGDSGGGGGGSFFLKGTALPAGITLDALGGPGSTGGGGGNDPGQDGGIVDIDAGSPPTVVDNQVFTIDVSTLTNNTPFDSVLYTLASGTTLDSFSILSESPGVGNIFSINNGGGLSVSDINLLSSQLTYSLTIDVSTTSGLYSCPKGVLIQVSNSTDTDGDGINNTIDIDDDNDGILDYEELSCDYGASDNTAQTNTANAQSVSGSFTNGLASANYTIDFVGVNAAFSATSVITGNNGVHYLLNDNDADGNFSENISLTTTANSVLDLVSYGAQANTNPVTASSRDNDAQTITLTWNPTVNATVYDPDNQLDVADGSTITTGTTITQVADQLNGLATWRIDFKVNHANLFTLSVAHNHNTNNAIGLESYGINAIVCYNNDTDNDNVYNHLDLDSDADGCSDGVEANNTLISNNDITNYNTGTDANNNGLLDIFETGTTGTINYNSTYVDYAIVDSLTACLDTDNDGIGDLIDIDDDNDGVLDTDEGYCYNFIRFGFDSDNLGWKIVDGLGTDTVRHSTDVSLNCLIPNLPPSPSGGHYIADFDRTSNNTYFESPDNMNLDAQSLLGQPFSFDWINGRLDAGGSQSILALTITLTGGGLTATTEIDVTGLMNTGWNSLSAPLTAAAFGANISAVLMDLDKISIEVETVNSAVNPCDVTGEYMGVDMILLGCDNVLDTDGDGVYNHLDLDSDGDGCSDGVEASNTSVANNDIVNYNTGTDANNNGLLDVFETGTTGTINYNSTYNQYALTSFLNACTDSDNDGINDLVDIDDDNDGILDIVESPQCFYSASDITFIDATTSLTNYSTNAAYSFTELYDGVLNDIGAYGVLNTNIVNETVYQLELNIPAELSGIQVYFNYSIFNTISTTFKWQASNDATNWTDVTGVLNETQTTNNNYIYTFSQTGNKYQYYRLLGITGATYYNRIYEFVPLTDNFVAHDYPKTSCSSDTDGDGIYNHLDLDSDGDGCFDSYEASVTNATNSGNLSDSLAATLPSQVGANGLADFLETTTDSDTINYSSTYNAYALSDFLNVCTDSDNDGINDLVDIDDDNDGILDIIESPQCFYTASDITFIDATTSLTNYSTNAAYSFTELYDGVLNDIGAYGALNTNIVNETVYQLELNIPAELSGIQVYFNYSIFNTTSTTFKWQASNDATNWTDVTGVLNETQTTNNNYTYTFSQTGNKYQYYRLLGITGATYYNRIYEFVPLTDNFVAHDYPKTSCSSDTDGDGIFNHLDLDSDGDGCFDSYEASVTNATNSGNLSDSLAATLPSQVGANGLADFLETTTDSDTINYSSTYNAYALSDFLNVCTDSDNDGINDLVDIDDDNDGILDIVESPQCFYSASDITFIDATTSLTNYSTNAAYSFTELYDGVLNDIGAYGVLNTNIVNETVYQLELNIPAELSGIQVYFNYSIFNTTSTTFKWQASNDATNWTDVTGVLNETQTTNNNYIYTFSQTGNKYQYYRLLGITGATYYNRIYEFVPLTDNFVAHDYPKTSCSSDTDGDGIFNHLDLDSDGDGCFDSYEASVTNATNSGNLSDSLAATSPAQVGANGLADFLETTTDSDTINYSSTYNAYALSDFLNVCADSDNDGIGDLIDIDDDNDGILDIIESPQCFYSASDITFIDATTSLTNYSTNAAYSFTELYDGVLNDIGAYGVLNTNIVNETVYQLELNIPAELSGIQVYFNYSIFRTTATTFKWQASNDATNWTDVTGVLNETETTNNNYIYTFSQTGTKYQYYRLLGITGTTYYNRIYEFVPLTDNFVAHDYPKTSCSSDTDGDGIYNHLDLDSDGDGCFDSYEASVTNATNSSNLSDSLAATSPAQVGANGLADFLETTTDSDTINYSSTYNAYALSDFLNVCADSDNDGIGDLIDIDDDNDGILDIIESPQCFYSASDITFIDATTSLTNYSTNAAYSFTELYDGVLNNIGAYGVLNTNIVNETVYQLELNIPAELSGIQVYFNYSIFRTTATTFKWQASNDATNWTDVTGVLNETETTNNNYIYTFSQTGTKYQYYRLLGITGTTYYNRIYEFVPLTDNFVAHDYPKTSCSSDTDGDGIYNHLDLDSDGDGCSDGVEASNTLIANNDITNYNTGVDANNNGLLDTFEDGTTGNLNYIPTYYVVLDTALNACIDTDNDGLGDLVDIDDDNDGVLDITECYGSAQSSVQEFLNGDFSSLNLNNWTVSPAIGGAGSGRYIVNNDANFQVSLSQTIATYPGDVISFSVDFGSLTTNSLALDDYFIVFIDGVSVDTIPGNIGPSMTTYYFSGVTESDSTEILFLLGHTHDLNNDLYMDNVELSILSYNCTTDTDNDGIPDRLDLDSDGDGCSDGVEAGNTLAVNNDVTNYNTGTDANTNGLLDTFEDGTTGNINYNSTYLQYALSDFLNACTDTDNDGINDLIDLDDDNDGIRDALEVPNCFYQYTDFETGNRSDLVSVSTSLNMNATYTHPEETIDGDNGLAAANYAVQFLNSQSAINQTVYQFEFNTPIELSTIYIGYINGNSHFINGASIQLQASNDGVTWADLNTGATYNQANLSTPVLTVGTIQNHSFIVTQNAGTYKYYRIQGISGTIWSGGYCNEIYFETNNFVPEFHPKAACSDDTDGDGIYNHLDLDSDGDGILDIIEAGGTDSNQDGQVDYLTVGDPSTMVDVDGDGLYDAVDTVNSGSGVGEVTNGTPLLNGDSDGDGVQDIVDIDADNDGIVDNTEAQATLLYIAPAGTDTDGDGIDDAYDGLNGFGGEGISPNNQDGTDNPDYLDLDSDNDGESDLIEGHDTNGDGVVDGLDSPNANTGLSGGAIDTDADGLLDGFDNNTTSTDATNSTLTPNSHPDADNSITSEKDWREKSSTYGLDDINSTPINTTIIGDVLINDFDLEGDIQSVSGTITIDTDGDGIPETSRPLGAATTIAGVNEDGTANLNAGTLTQNSNGTYTFTPSAGFVGEIIYFYQVCDNAVLMSCDSATVTIGVEPIPTTDNSTIALSPDVNRTYGTNPVNGQVLSNDNDPDGDPIVVTGLIIDSNGDGIADLNAPLSTSTTTAGVDANGNSVMNAGIVIQNSDGTYTFTPTAGFVGTVTYQYVACDNSTPANCEQTTVTLEVLPNLATNSTNSNDDNEFIDKGQPLTDNVLENDSDVEGDSQIGGVTLVSGPTQGGLSLNADGSYTYTPNNPSIVGNDAFIYSVCDDGSPSVCDTSTVYITILDVNRDYGETSGTYPVVWHRAMRDVNADNTLDGATDVWLGMETNFENASLPIDNFDDGIAVGSGAGQFPLSVAGGQSFNLDLTVNSSVPDLVHYGLWIDWNNDGTYDQFYNDSVVTASPTTTTVTITVPNGLGYSGGSPVNVRVRSDDDAFSINDSGGGRTNGEVEDYQISMILLPVELMSFTAKLEGENTGILDWITSSETNNAGFEVEHALPSTRGVTFEKIGYVQGTGTTTQTTYYTYQVPNLMAGTHYFRIKQINLDGTYKYSSIRALTVNKSEQTIVLYPNPTTDKVSILLPTLLEGEIDIEVFDNIGQRIHTKTVSQQQVIELEFAHLPTANYMVRVKTDTSTKVFKLIVSPH</sequence>
<dbReference type="InterPro" id="IPR045474">
    <property type="entry name" value="GEVED"/>
</dbReference>
<dbReference type="RefSeq" id="WP_264793600.1">
    <property type="nucleotide sequence ID" value="NZ_AP026868.1"/>
</dbReference>
<protein>
    <submittedName>
        <fullName evidence="5">Ig-like domain-containing protein</fullName>
    </submittedName>
</protein>
<dbReference type="GO" id="GO:0005509">
    <property type="term" value="F:calcium ion binding"/>
    <property type="evidence" value="ECO:0007669"/>
    <property type="project" value="InterPro"/>
</dbReference>
<dbReference type="Pfam" id="PF20009">
    <property type="entry name" value="GEVED"/>
    <property type="match status" value="1"/>
</dbReference>
<dbReference type="Pfam" id="PF14252">
    <property type="entry name" value="DUF4347"/>
    <property type="match status" value="1"/>
</dbReference>
<dbReference type="Gene3D" id="4.10.1080.10">
    <property type="entry name" value="TSP type-3 repeat"/>
    <property type="match status" value="2"/>
</dbReference>
<dbReference type="KEGG" id="aup:AsAng_0063960"/>
<evidence type="ECO:0000259" key="4">
    <source>
        <dbReference type="Pfam" id="PF20009"/>
    </source>
</evidence>
<evidence type="ECO:0000259" key="3">
    <source>
        <dbReference type="Pfam" id="PF18962"/>
    </source>
</evidence>
<dbReference type="Pfam" id="PF17963">
    <property type="entry name" value="Big_9"/>
    <property type="match status" value="1"/>
</dbReference>
<feature type="compositionally biased region" description="Low complexity" evidence="1">
    <location>
        <begin position="3325"/>
        <end position="3339"/>
    </location>
</feature>
<organism evidence="5 6">
    <name type="scientific">Aureispira anguillae</name>
    <dbReference type="NCBI Taxonomy" id="2864201"/>
    <lineage>
        <taxon>Bacteria</taxon>
        <taxon>Pseudomonadati</taxon>
        <taxon>Bacteroidota</taxon>
        <taxon>Saprospiria</taxon>
        <taxon>Saprospirales</taxon>
        <taxon>Saprospiraceae</taxon>
        <taxon>Aureispira</taxon>
    </lineage>
</organism>
<evidence type="ECO:0000313" key="5">
    <source>
        <dbReference type="EMBL" id="BDS15612.1"/>
    </source>
</evidence>
<dbReference type="InterPro" id="IPR018247">
    <property type="entry name" value="EF_Hand_1_Ca_BS"/>
</dbReference>
<dbReference type="InterPro" id="IPR008979">
    <property type="entry name" value="Galactose-bd-like_sf"/>
</dbReference>
<feature type="region of interest" description="Disordered" evidence="1">
    <location>
        <begin position="3247"/>
        <end position="3356"/>
    </location>
</feature>
<feature type="domain" description="DUF4347" evidence="2">
    <location>
        <begin position="90"/>
        <end position="176"/>
    </location>
</feature>
<dbReference type="InterPro" id="IPR025592">
    <property type="entry name" value="DUF4347"/>
</dbReference>
<dbReference type="EMBL" id="AP026868">
    <property type="protein sequence ID" value="BDS15612.1"/>
    <property type="molecule type" value="Genomic_DNA"/>
</dbReference>
<name>A0A916DX84_9BACT</name>
<feature type="compositionally biased region" description="Acidic residues" evidence="1">
    <location>
        <begin position="3270"/>
        <end position="3284"/>
    </location>
</feature>
<keyword evidence="5" id="KW-0614">Plasmid</keyword>
<dbReference type="InterPro" id="IPR028974">
    <property type="entry name" value="TSP_type-3_rpt"/>
</dbReference>
<dbReference type="Proteomes" id="UP001060919">
    <property type="component" value="Plasmid pAUEa"/>
</dbReference>
<accession>A0A916DX84</accession>
<dbReference type="Gene3D" id="2.60.120.260">
    <property type="entry name" value="Galactose-binding domain-like"/>
    <property type="match status" value="5"/>
</dbReference>
<gene>
    <name evidence="5" type="ORF">AsAng_0063960</name>
</gene>
<dbReference type="PANTHER" id="PTHR10199:SF100">
    <property type="entry name" value="THROMBOSPONDIN, ISOFORM A"/>
    <property type="match status" value="1"/>
</dbReference>
<dbReference type="PANTHER" id="PTHR10199">
    <property type="entry name" value="THROMBOSPONDIN"/>
    <property type="match status" value="1"/>
</dbReference>
<evidence type="ECO:0000256" key="1">
    <source>
        <dbReference type="SAM" id="MobiDB-lite"/>
    </source>
</evidence>
<evidence type="ECO:0000259" key="2">
    <source>
        <dbReference type="Pfam" id="PF14252"/>
    </source>
</evidence>
<dbReference type="NCBIfam" id="TIGR04183">
    <property type="entry name" value="Por_Secre_tail"/>
    <property type="match status" value="1"/>
</dbReference>
<dbReference type="SUPFAM" id="SSF103647">
    <property type="entry name" value="TSP type-3 repeat"/>
    <property type="match status" value="1"/>
</dbReference>
<proteinExistence type="predicted"/>
<feature type="domain" description="GEVED" evidence="4">
    <location>
        <begin position="3804"/>
        <end position="3880"/>
    </location>
</feature>
<dbReference type="PROSITE" id="PS00018">
    <property type="entry name" value="EF_HAND_1"/>
    <property type="match status" value="1"/>
</dbReference>
<evidence type="ECO:0000313" key="6">
    <source>
        <dbReference type="Proteomes" id="UP001060919"/>
    </source>
</evidence>
<dbReference type="SUPFAM" id="SSF49785">
    <property type="entry name" value="Galactose-binding domain-like"/>
    <property type="match status" value="5"/>
</dbReference>